<keyword evidence="5 10" id="KW-0255">Endonuclease</keyword>
<evidence type="ECO:0000259" key="13">
    <source>
        <dbReference type="SMART" id="SM00892"/>
    </source>
</evidence>
<dbReference type="InterPro" id="IPR040255">
    <property type="entry name" value="Non-specific_endonuclease"/>
</dbReference>
<dbReference type="AlphaFoldDB" id="A0A6L3SQJ6"/>
<gene>
    <name evidence="14" type="ORF">F6X53_31090</name>
</gene>
<evidence type="ECO:0000256" key="8">
    <source>
        <dbReference type="PIRSR" id="PIRSR640255-1"/>
    </source>
</evidence>
<feature type="domain" description="ENPP1-3/EXOG-like endonuclease/phosphodiesterase" evidence="12">
    <location>
        <begin position="75"/>
        <end position="264"/>
    </location>
</feature>
<dbReference type="InterPro" id="IPR020821">
    <property type="entry name" value="ENPP1-3/EXOG-like_nuc-like"/>
</dbReference>
<evidence type="ECO:0000256" key="4">
    <source>
        <dbReference type="ARBA" id="ARBA00022723"/>
    </source>
</evidence>
<evidence type="ECO:0000256" key="9">
    <source>
        <dbReference type="PIRSR" id="PIRSR640255-2"/>
    </source>
</evidence>
<dbReference type="InterPro" id="IPR001604">
    <property type="entry name" value="Endo_G_ENPP1-like_dom"/>
</dbReference>
<reference evidence="14 15" key="1">
    <citation type="submission" date="2019-09" db="EMBL/GenBank/DDBJ databases">
        <title>YIM 48816 draft genome.</title>
        <authorList>
            <person name="Jiang L."/>
        </authorList>
    </citation>
    <scope>NUCLEOTIDE SEQUENCE [LARGE SCALE GENOMIC DNA]</scope>
    <source>
        <strain evidence="14 15">YIM 48816</strain>
    </source>
</reference>
<evidence type="ECO:0000259" key="12">
    <source>
        <dbReference type="SMART" id="SM00477"/>
    </source>
</evidence>
<name>A0A6L3SQJ6_9HYPH</name>
<evidence type="ECO:0000256" key="2">
    <source>
        <dbReference type="ARBA" id="ARBA00010052"/>
    </source>
</evidence>
<comment type="caution">
    <text evidence="14">The sequence shown here is derived from an EMBL/GenBank/DDBJ whole genome shotgun (WGS) entry which is preliminary data.</text>
</comment>
<keyword evidence="7" id="KW-0460">Magnesium</keyword>
<evidence type="ECO:0000256" key="5">
    <source>
        <dbReference type="ARBA" id="ARBA00022759"/>
    </source>
</evidence>
<dbReference type="Proteomes" id="UP000474159">
    <property type="component" value="Unassembled WGS sequence"/>
</dbReference>
<dbReference type="GO" id="GO:0046872">
    <property type="term" value="F:metal ion binding"/>
    <property type="evidence" value="ECO:0007669"/>
    <property type="project" value="UniProtKB-KW"/>
</dbReference>
<accession>A0A6L3SQJ6</accession>
<dbReference type="InterPro" id="IPR044929">
    <property type="entry name" value="DNA/RNA_non-sp_Endonuclease_sf"/>
</dbReference>
<feature type="active site" description="Proton acceptor" evidence="8">
    <location>
        <position position="139"/>
    </location>
</feature>
<evidence type="ECO:0000256" key="11">
    <source>
        <dbReference type="SAM" id="MobiDB-lite"/>
    </source>
</evidence>
<feature type="binding site" evidence="9">
    <location>
        <position position="169"/>
    </location>
    <ligand>
        <name>Mg(2+)</name>
        <dbReference type="ChEBI" id="CHEBI:18420"/>
        <note>catalytic</note>
    </ligand>
</feature>
<dbReference type="GO" id="GO:0016787">
    <property type="term" value="F:hydrolase activity"/>
    <property type="evidence" value="ECO:0007669"/>
    <property type="project" value="UniProtKB-KW"/>
</dbReference>
<evidence type="ECO:0000256" key="10">
    <source>
        <dbReference type="RuleBase" id="RU366055"/>
    </source>
</evidence>
<dbReference type="EC" id="3.1.30.-" evidence="10"/>
<dbReference type="SMART" id="SM00477">
    <property type="entry name" value="NUC"/>
    <property type="match status" value="1"/>
</dbReference>
<keyword evidence="3 10" id="KW-0540">Nuclease</keyword>
<comment type="cofactor">
    <cofactor evidence="1 10">
        <name>Mg(2+)</name>
        <dbReference type="ChEBI" id="CHEBI:18420"/>
    </cofactor>
</comment>
<evidence type="ECO:0000256" key="6">
    <source>
        <dbReference type="ARBA" id="ARBA00022801"/>
    </source>
</evidence>
<evidence type="ECO:0000256" key="1">
    <source>
        <dbReference type="ARBA" id="ARBA00001946"/>
    </source>
</evidence>
<dbReference type="InterPro" id="IPR044925">
    <property type="entry name" value="His-Me_finger_sf"/>
</dbReference>
<keyword evidence="15" id="KW-1185">Reference proteome</keyword>
<dbReference type="GO" id="GO:0004519">
    <property type="term" value="F:endonuclease activity"/>
    <property type="evidence" value="ECO:0007669"/>
    <property type="project" value="UniProtKB-UniRule"/>
</dbReference>
<dbReference type="GO" id="GO:0003676">
    <property type="term" value="F:nucleic acid binding"/>
    <property type="evidence" value="ECO:0007669"/>
    <property type="project" value="InterPro"/>
</dbReference>
<dbReference type="Gene3D" id="3.40.570.10">
    <property type="entry name" value="Extracellular Endonuclease, subunit A"/>
    <property type="match status" value="1"/>
</dbReference>
<dbReference type="PANTHER" id="PTHR13966:SF5">
    <property type="entry name" value="ENDONUCLEASE G, MITOCHONDRIAL"/>
    <property type="match status" value="1"/>
</dbReference>
<dbReference type="EMBL" id="VZZK01000077">
    <property type="protein sequence ID" value="KAB1069290.1"/>
    <property type="molecule type" value="Genomic_DNA"/>
</dbReference>
<dbReference type="PANTHER" id="PTHR13966">
    <property type="entry name" value="ENDONUCLEASE RELATED"/>
    <property type="match status" value="1"/>
</dbReference>
<dbReference type="SMART" id="SM00892">
    <property type="entry name" value="Endonuclease_NS"/>
    <property type="match status" value="1"/>
</dbReference>
<dbReference type="PROSITE" id="PS01070">
    <property type="entry name" value="NUCLEASE_NON_SPEC"/>
    <property type="match status" value="1"/>
</dbReference>
<evidence type="ECO:0000313" key="14">
    <source>
        <dbReference type="EMBL" id="KAB1069290.1"/>
    </source>
</evidence>
<evidence type="ECO:0000256" key="3">
    <source>
        <dbReference type="ARBA" id="ARBA00022722"/>
    </source>
</evidence>
<dbReference type="Pfam" id="PF01223">
    <property type="entry name" value="Endonuclease_NS"/>
    <property type="match status" value="1"/>
</dbReference>
<keyword evidence="6 10" id="KW-0378">Hydrolase</keyword>
<dbReference type="InterPro" id="IPR018524">
    <property type="entry name" value="DNA/RNA_endonuclease_AS"/>
</dbReference>
<comment type="similarity">
    <text evidence="2 10">Belongs to the DNA/RNA non-specific endonuclease family.</text>
</comment>
<feature type="region of interest" description="Disordered" evidence="11">
    <location>
        <begin position="269"/>
        <end position="291"/>
    </location>
</feature>
<dbReference type="SUPFAM" id="SSF54060">
    <property type="entry name" value="His-Me finger endonucleases"/>
    <property type="match status" value="1"/>
</dbReference>
<protein>
    <recommendedName>
        <fullName evidence="10">Endonuclease</fullName>
        <ecNumber evidence="10">3.1.30.-</ecNumber>
    </recommendedName>
</protein>
<evidence type="ECO:0000313" key="15">
    <source>
        <dbReference type="Proteomes" id="UP000474159"/>
    </source>
</evidence>
<organism evidence="14 15">
    <name type="scientific">Methylobacterium soli</name>
    <dbReference type="NCBI Taxonomy" id="553447"/>
    <lineage>
        <taxon>Bacteria</taxon>
        <taxon>Pseudomonadati</taxon>
        <taxon>Pseudomonadota</taxon>
        <taxon>Alphaproteobacteria</taxon>
        <taxon>Hyphomicrobiales</taxon>
        <taxon>Methylobacteriaceae</taxon>
        <taxon>Methylobacterium</taxon>
    </lineage>
</organism>
<evidence type="ECO:0000256" key="7">
    <source>
        <dbReference type="ARBA" id="ARBA00022842"/>
    </source>
</evidence>
<feature type="domain" description="DNA/RNA non-specific endonuclease/pyrophosphatase/phosphodiesterase" evidence="13">
    <location>
        <begin position="74"/>
        <end position="264"/>
    </location>
</feature>
<keyword evidence="4 9" id="KW-0479">Metal-binding</keyword>
<dbReference type="OrthoDB" id="9811262at2"/>
<sequence>MALAPDAVRHPESPGVLLGLRRAPPWLALLVLLAAGQVRAGEVRAGEVCPGLFAEGAPPVLTNPKLSSETASLCYDAFSVLHSGLARTPLYAAEHLTRASVAAARRVERIDAFHDEDRLAPEARARIEDYVHSGYDRGHMAPAGDMPTGAAQAQSFSLANIVPQNRAFNRGLWAGIEESVRRFASERGEIFVVTGPVFQGDTAQSIKGRVLVPTQLFKAIYDPARGEAGAYLAPNRADADWRAISLDELKGIAGLDVFPTLPDRVKARAMRLPEPRDEPRGEASEGRPRQHADVWAGWARSELLRILRRALRDVLRSIF</sequence>
<proteinExistence type="inferred from homology"/>